<protein>
    <submittedName>
        <fullName evidence="3">Protein ORF59</fullName>
    </submittedName>
</protein>
<feature type="transmembrane region" description="Helical" evidence="1">
    <location>
        <begin position="6"/>
        <end position="27"/>
    </location>
</feature>
<sequence>MDDDIVDLFVVIVVVVVGLLGLAYLAFRAYAEHLRSCICCCQSQKRCQEGTDVSAVPHVRVAKTTSLNSSKLKVTSANCSTMARQNTQRVYSSPPSCLKTTARVSPHGKDVQPYCHDAMKRILAKNALAELTSSTQTVQPNLADVSACLHTNTSEKRHRSL</sequence>
<keyword evidence="1" id="KW-1133">Transmembrane helix</keyword>
<proteinExistence type="predicted"/>
<evidence type="ECO:0000313" key="2">
    <source>
        <dbReference type="Proteomes" id="UP000036681"/>
    </source>
</evidence>
<evidence type="ECO:0000313" key="3">
    <source>
        <dbReference type="WBParaSite" id="ALUE_0000334801-mRNA-1"/>
    </source>
</evidence>
<evidence type="ECO:0000256" key="1">
    <source>
        <dbReference type="SAM" id="Phobius"/>
    </source>
</evidence>
<name>A0A0M3HNP4_ASCLU</name>
<keyword evidence="1" id="KW-0472">Membrane</keyword>
<dbReference type="Proteomes" id="UP000036681">
    <property type="component" value="Unplaced"/>
</dbReference>
<organism evidence="2 3">
    <name type="scientific">Ascaris lumbricoides</name>
    <name type="common">Giant roundworm</name>
    <dbReference type="NCBI Taxonomy" id="6252"/>
    <lineage>
        <taxon>Eukaryota</taxon>
        <taxon>Metazoa</taxon>
        <taxon>Ecdysozoa</taxon>
        <taxon>Nematoda</taxon>
        <taxon>Chromadorea</taxon>
        <taxon>Rhabditida</taxon>
        <taxon>Spirurina</taxon>
        <taxon>Ascaridomorpha</taxon>
        <taxon>Ascaridoidea</taxon>
        <taxon>Ascarididae</taxon>
        <taxon>Ascaris</taxon>
    </lineage>
</organism>
<keyword evidence="2" id="KW-1185">Reference proteome</keyword>
<reference evidence="3" key="1">
    <citation type="submission" date="2017-02" db="UniProtKB">
        <authorList>
            <consortium name="WormBaseParasite"/>
        </authorList>
    </citation>
    <scope>IDENTIFICATION</scope>
</reference>
<keyword evidence="1" id="KW-0812">Transmembrane</keyword>
<dbReference type="AlphaFoldDB" id="A0A0M3HNP4"/>
<accession>A0A0M3HNP4</accession>
<dbReference type="WBParaSite" id="ALUE_0000334801-mRNA-1">
    <property type="protein sequence ID" value="ALUE_0000334801-mRNA-1"/>
    <property type="gene ID" value="ALUE_0000334801"/>
</dbReference>